<keyword evidence="2" id="KW-0808">Transferase</keyword>
<evidence type="ECO:0000256" key="3">
    <source>
        <dbReference type="ARBA" id="ARBA00022691"/>
    </source>
</evidence>
<dbReference type="SUPFAM" id="SSF53335">
    <property type="entry name" value="S-adenosyl-L-methionine-dependent methyltransferases"/>
    <property type="match status" value="1"/>
</dbReference>
<dbReference type="PROSITE" id="PS51683">
    <property type="entry name" value="SAM_OMT_II"/>
    <property type="match status" value="1"/>
</dbReference>
<dbReference type="PANTHER" id="PTHR43712">
    <property type="entry name" value="PUTATIVE (AFU_ORTHOLOGUE AFUA_4G14580)-RELATED"/>
    <property type="match status" value="1"/>
</dbReference>
<comment type="caution">
    <text evidence="6">The sequence shown here is derived from an EMBL/GenBank/DDBJ whole genome shotgun (WGS) entry which is preliminary data.</text>
</comment>
<dbReference type="EMBL" id="JAFIQS010000002">
    <property type="protein sequence ID" value="KAG5173070.1"/>
    <property type="molecule type" value="Genomic_DNA"/>
</dbReference>
<name>A0A8H7Y8H6_PSICU</name>
<evidence type="ECO:0008006" key="7">
    <source>
        <dbReference type="Google" id="ProtNLM"/>
    </source>
</evidence>
<dbReference type="Gene3D" id="3.40.50.150">
    <property type="entry name" value="Vaccinia Virus protein VP39"/>
    <property type="match status" value="1"/>
</dbReference>
<evidence type="ECO:0000259" key="5">
    <source>
        <dbReference type="Pfam" id="PF08100"/>
    </source>
</evidence>
<keyword evidence="3" id="KW-0949">S-adenosyl-L-methionine</keyword>
<evidence type="ECO:0000256" key="2">
    <source>
        <dbReference type="ARBA" id="ARBA00022679"/>
    </source>
</evidence>
<keyword evidence="1" id="KW-0489">Methyltransferase</keyword>
<reference evidence="6" key="1">
    <citation type="submission" date="2021-02" db="EMBL/GenBank/DDBJ databases">
        <title>Psilocybe cubensis genome.</title>
        <authorList>
            <person name="Mckernan K.J."/>
            <person name="Crawford S."/>
            <person name="Trippe A."/>
            <person name="Kane L.T."/>
            <person name="Mclaughlin S."/>
        </authorList>
    </citation>
    <scope>NUCLEOTIDE SEQUENCE [LARGE SCALE GENOMIC DNA]</scope>
    <source>
        <strain evidence="6">MGC-MH-2018</strain>
    </source>
</reference>
<protein>
    <recommendedName>
        <fullName evidence="7">S-adenosyl-L-methionine-dependent methyltransferase</fullName>
    </recommendedName>
</protein>
<evidence type="ECO:0000313" key="6">
    <source>
        <dbReference type="EMBL" id="KAG5173070.1"/>
    </source>
</evidence>
<dbReference type="InterPro" id="IPR016461">
    <property type="entry name" value="COMT-like"/>
</dbReference>
<dbReference type="InterPro" id="IPR036390">
    <property type="entry name" value="WH_DNA-bd_sf"/>
</dbReference>
<dbReference type="GO" id="GO:0032259">
    <property type="term" value="P:methylation"/>
    <property type="evidence" value="ECO:0007669"/>
    <property type="project" value="UniProtKB-KW"/>
</dbReference>
<sequence length="472" mass="51694">MAQPMMLALAKLISDSVAKVDQLCIEQGVIFPSLDDPFTTESESIKLHPEVAEAANYIISAAAQLIAILRPVPVTLSTSAIHVHVSSALRVVVDSNVVEILREAGPQGLHVKKISEKNGVEAGKLGRLLRLLASEHMFKEITPDVFATNRISSALDTGKPYEELVKNPGEKLIGTNGIAAYISRSTDESVKSSGFLYEALTYSSSEKAPSPPSPFNLAFNTELHIFSWLAQKGNEYRLQRFGIAFDGFDKMLPVNGVTKGYRWGSLPKGSIVVDVGGGVGSESMKIAKTFPDLKVIIQDAEGVVANGVKTNALQFYETRFPEGLSSAHDFFTPNPVTNARVFFMRFILHDWPDATCVKILKNLREVAAPDTELIINECLIQYACSTESDISKSIPGGRFKPPPSPLLPNLGYARIFHYLIDLQMAIVAHGVERTVEQYASILQKSGWKLKEVLRMPESAYSLHKLVAVPQPE</sequence>
<evidence type="ECO:0000256" key="1">
    <source>
        <dbReference type="ARBA" id="ARBA00022603"/>
    </source>
</evidence>
<feature type="domain" description="O-methyltransferase C-terminal" evidence="4">
    <location>
        <begin position="270"/>
        <end position="387"/>
    </location>
</feature>
<dbReference type="GO" id="GO:0008171">
    <property type="term" value="F:O-methyltransferase activity"/>
    <property type="evidence" value="ECO:0007669"/>
    <property type="project" value="InterPro"/>
</dbReference>
<feature type="domain" description="O-methyltransferase dimerisation" evidence="5">
    <location>
        <begin position="83"/>
        <end position="155"/>
    </location>
</feature>
<accession>A0A8H7Y8H6</accession>
<gene>
    <name evidence="6" type="ORF">JR316_002575</name>
</gene>
<dbReference type="Pfam" id="PF00891">
    <property type="entry name" value="Methyltransf_2"/>
    <property type="match status" value="1"/>
</dbReference>
<dbReference type="SUPFAM" id="SSF46785">
    <property type="entry name" value="Winged helix' DNA-binding domain"/>
    <property type="match status" value="1"/>
</dbReference>
<dbReference type="InterPro" id="IPR036388">
    <property type="entry name" value="WH-like_DNA-bd_sf"/>
</dbReference>
<dbReference type="PANTHER" id="PTHR43712:SF2">
    <property type="entry name" value="O-METHYLTRANSFERASE CICE"/>
    <property type="match status" value="1"/>
</dbReference>
<dbReference type="AlphaFoldDB" id="A0A8H7Y8H6"/>
<organism evidence="6">
    <name type="scientific">Psilocybe cubensis</name>
    <name type="common">Psychedelic mushroom</name>
    <name type="synonym">Stropharia cubensis</name>
    <dbReference type="NCBI Taxonomy" id="181762"/>
    <lineage>
        <taxon>Eukaryota</taxon>
        <taxon>Fungi</taxon>
        <taxon>Dikarya</taxon>
        <taxon>Basidiomycota</taxon>
        <taxon>Agaricomycotina</taxon>
        <taxon>Agaricomycetes</taxon>
        <taxon>Agaricomycetidae</taxon>
        <taxon>Agaricales</taxon>
        <taxon>Agaricineae</taxon>
        <taxon>Strophariaceae</taxon>
        <taxon>Psilocybe</taxon>
    </lineage>
</organism>
<dbReference type="Pfam" id="PF08100">
    <property type="entry name" value="Dimerisation"/>
    <property type="match status" value="1"/>
</dbReference>
<proteinExistence type="predicted"/>
<evidence type="ECO:0000259" key="4">
    <source>
        <dbReference type="Pfam" id="PF00891"/>
    </source>
</evidence>
<dbReference type="Gene3D" id="1.10.10.10">
    <property type="entry name" value="Winged helix-like DNA-binding domain superfamily/Winged helix DNA-binding domain"/>
    <property type="match status" value="1"/>
</dbReference>
<dbReference type="InterPro" id="IPR012967">
    <property type="entry name" value="COMT_dimerisation"/>
</dbReference>
<dbReference type="InterPro" id="IPR001077">
    <property type="entry name" value="COMT_C"/>
</dbReference>
<dbReference type="InterPro" id="IPR029063">
    <property type="entry name" value="SAM-dependent_MTases_sf"/>
</dbReference>